<reference evidence="4" key="1">
    <citation type="journal article" date="2012" name="Science">
        <title>The Paleozoic origin of enzymatic lignin decomposition reconstructed from 31 fungal genomes.</title>
        <authorList>
            <person name="Floudas D."/>
            <person name="Binder M."/>
            <person name="Riley R."/>
            <person name="Barry K."/>
            <person name="Blanchette R.A."/>
            <person name="Henrissat B."/>
            <person name="Martinez A.T."/>
            <person name="Otillar R."/>
            <person name="Spatafora J.W."/>
            <person name="Yadav J.S."/>
            <person name="Aerts A."/>
            <person name="Benoit I."/>
            <person name="Boyd A."/>
            <person name="Carlson A."/>
            <person name="Copeland A."/>
            <person name="Coutinho P.M."/>
            <person name="de Vries R.P."/>
            <person name="Ferreira P."/>
            <person name="Findley K."/>
            <person name="Foster B."/>
            <person name="Gaskell J."/>
            <person name="Glotzer D."/>
            <person name="Gorecki P."/>
            <person name="Heitman J."/>
            <person name="Hesse C."/>
            <person name="Hori C."/>
            <person name="Igarashi K."/>
            <person name="Jurgens J.A."/>
            <person name="Kallen N."/>
            <person name="Kersten P."/>
            <person name="Kohler A."/>
            <person name="Kuees U."/>
            <person name="Kumar T.K.A."/>
            <person name="Kuo A."/>
            <person name="LaButti K."/>
            <person name="Larrondo L.F."/>
            <person name="Lindquist E."/>
            <person name="Ling A."/>
            <person name="Lombard V."/>
            <person name="Lucas S."/>
            <person name="Lundell T."/>
            <person name="Martin R."/>
            <person name="McLaughlin D.J."/>
            <person name="Morgenstern I."/>
            <person name="Morin E."/>
            <person name="Murat C."/>
            <person name="Nagy L.G."/>
            <person name="Nolan M."/>
            <person name="Ohm R.A."/>
            <person name="Patyshakuliyeva A."/>
            <person name="Rokas A."/>
            <person name="Ruiz-Duenas F.J."/>
            <person name="Sabat G."/>
            <person name="Salamov A."/>
            <person name="Samejima M."/>
            <person name="Schmutz J."/>
            <person name="Slot J.C."/>
            <person name="St John F."/>
            <person name="Stenlid J."/>
            <person name="Sun H."/>
            <person name="Sun S."/>
            <person name="Syed K."/>
            <person name="Tsang A."/>
            <person name="Wiebenga A."/>
            <person name="Young D."/>
            <person name="Pisabarro A."/>
            <person name="Eastwood D.C."/>
            <person name="Martin F."/>
            <person name="Cullen D."/>
            <person name="Grigoriev I.V."/>
            <person name="Hibbett D.S."/>
        </authorList>
    </citation>
    <scope>NUCLEOTIDE SEQUENCE [LARGE SCALE GENOMIC DNA]</scope>
    <source>
        <strain evidence="4">RWD-64-598 SS2</strain>
    </source>
</reference>
<comment type="caution">
    <text evidence="3">The sequence shown here is derived from an EMBL/GenBank/DDBJ whole genome shotgun (WGS) entry which is preliminary data.</text>
</comment>
<feature type="transmembrane region" description="Helical" evidence="1">
    <location>
        <begin position="59"/>
        <end position="77"/>
    </location>
</feature>
<keyword evidence="1" id="KW-0472">Membrane</keyword>
<dbReference type="InterPro" id="IPR045340">
    <property type="entry name" value="DUF6533"/>
</dbReference>
<sequence length="100" mass="11932">MSSVELVASQEDALIEALETFKRMSYASFALVVLYAWDLVLTFPMEVDMWRTKFKMVKLLFFFNRYFSLLAGVFWVWTNVQFPMFDSNLQQYCEERVKTP</sequence>
<keyword evidence="1" id="KW-1133">Transmembrane helix</keyword>
<feature type="domain" description="DUF6533" evidence="2">
    <location>
        <begin position="26"/>
        <end position="70"/>
    </location>
</feature>
<protein>
    <recommendedName>
        <fullName evidence="2">DUF6533 domain-containing protein</fullName>
    </recommendedName>
</protein>
<feature type="transmembrane region" description="Helical" evidence="1">
    <location>
        <begin position="26"/>
        <end position="47"/>
    </location>
</feature>
<dbReference type="EMBL" id="JH711590">
    <property type="protein sequence ID" value="EIW74940.1"/>
    <property type="molecule type" value="Genomic_DNA"/>
</dbReference>
<gene>
    <name evidence="3" type="ORF">CONPUDRAFT_159708</name>
</gene>
<evidence type="ECO:0000313" key="3">
    <source>
        <dbReference type="EMBL" id="EIW74940.1"/>
    </source>
</evidence>
<accession>A0A5M3M821</accession>
<dbReference type="Pfam" id="PF20151">
    <property type="entry name" value="DUF6533"/>
    <property type="match status" value="1"/>
</dbReference>
<evidence type="ECO:0000259" key="2">
    <source>
        <dbReference type="Pfam" id="PF20151"/>
    </source>
</evidence>
<keyword evidence="1" id="KW-0812">Transmembrane</keyword>
<dbReference type="RefSeq" id="XP_007774995.1">
    <property type="nucleotide sequence ID" value="XM_007776805.1"/>
</dbReference>
<dbReference type="KEGG" id="cput:CONPUDRAFT_159708"/>
<dbReference type="Proteomes" id="UP000053558">
    <property type="component" value="Unassembled WGS sequence"/>
</dbReference>
<dbReference type="GeneID" id="19204164"/>
<evidence type="ECO:0000256" key="1">
    <source>
        <dbReference type="SAM" id="Phobius"/>
    </source>
</evidence>
<dbReference type="AlphaFoldDB" id="A0A5M3M821"/>
<proteinExistence type="predicted"/>
<dbReference type="OrthoDB" id="3256800at2759"/>
<organism evidence="3 4">
    <name type="scientific">Coniophora puteana (strain RWD-64-598)</name>
    <name type="common">Brown rot fungus</name>
    <dbReference type="NCBI Taxonomy" id="741705"/>
    <lineage>
        <taxon>Eukaryota</taxon>
        <taxon>Fungi</taxon>
        <taxon>Dikarya</taxon>
        <taxon>Basidiomycota</taxon>
        <taxon>Agaricomycotina</taxon>
        <taxon>Agaricomycetes</taxon>
        <taxon>Agaricomycetidae</taxon>
        <taxon>Boletales</taxon>
        <taxon>Coniophorineae</taxon>
        <taxon>Coniophoraceae</taxon>
        <taxon>Coniophora</taxon>
    </lineage>
</organism>
<keyword evidence="4" id="KW-1185">Reference proteome</keyword>
<name>A0A5M3M821_CONPW</name>
<evidence type="ECO:0000313" key="4">
    <source>
        <dbReference type="Proteomes" id="UP000053558"/>
    </source>
</evidence>